<feature type="domain" description="CBS" evidence="3">
    <location>
        <begin position="73"/>
        <end position="132"/>
    </location>
</feature>
<dbReference type="PROSITE" id="PS51371">
    <property type="entry name" value="CBS"/>
    <property type="match status" value="2"/>
</dbReference>
<dbReference type="EMBL" id="FZOT01000002">
    <property type="protein sequence ID" value="SNS41913.1"/>
    <property type="molecule type" value="Genomic_DNA"/>
</dbReference>
<accession>A0A239ED20</accession>
<dbReference type="InterPro" id="IPR046342">
    <property type="entry name" value="CBS_dom_sf"/>
</dbReference>
<protein>
    <submittedName>
        <fullName evidence="4">CBS domain-containing protein</fullName>
    </submittedName>
</protein>
<dbReference type="InterPro" id="IPR051257">
    <property type="entry name" value="Diverse_CBS-Domain"/>
</dbReference>
<evidence type="ECO:0000313" key="4">
    <source>
        <dbReference type="EMBL" id="SNS41913.1"/>
    </source>
</evidence>
<dbReference type="OrthoDB" id="9794094at2"/>
<dbReference type="CDD" id="cd04622">
    <property type="entry name" value="CBS_pair_HRP1_like"/>
    <property type="match status" value="1"/>
</dbReference>
<dbReference type="RefSeq" id="WP_089398524.1">
    <property type="nucleotide sequence ID" value="NZ_FZOT01000002.1"/>
</dbReference>
<reference evidence="4 5" key="1">
    <citation type="submission" date="2017-06" db="EMBL/GenBank/DDBJ databases">
        <authorList>
            <person name="Kim H.J."/>
            <person name="Triplett B.A."/>
        </authorList>
    </citation>
    <scope>NUCLEOTIDE SEQUENCE [LARGE SCALE GENOMIC DNA]</scope>
    <source>
        <strain evidence="4 5">U15</strain>
    </source>
</reference>
<dbReference type="InterPro" id="IPR000644">
    <property type="entry name" value="CBS_dom"/>
</dbReference>
<dbReference type="SMART" id="SM00116">
    <property type="entry name" value="CBS"/>
    <property type="match status" value="2"/>
</dbReference>
<dbReference type="Gene3D" id="3.10.580.10">
    <property type="entry name" value="CBS-domain"/>
    <property type="match status" value="1"/>
</dbReference>
<dbReference type="Proteomes" id="UP000198284">
    <property type="component" value="Unassembled WGS sequence"/>
</dbReference>
<evidence type="ECO:0000259" key="3">
    <source>
        <dbReference type="PROSITE" id="PS51371"/>
    </source>
</evidence>
<dbReference type="Pfam" id="PF00571">
    <property type="entry name" value="CBS"/>
    <property type="match status" value="2"/>
</dbReference>
<evidence type="ECO:0000256" key="1">
    <source>
        <dbReference type="ARBA" id="ARBA00023122"/>
    </source>
</evidence>
<organism evidence="4 5">
    <name type="scientific">Noviherbaspirillum humi</name>
    <dbReference type="NCBI Taxonomy" id="1688639"/>
    <lineage>
        <taxon>Bacteria</taxon>
        <taxon>Pseudomonadati</taxon>
        <taxon>Pseudomonadota</taxon>
        <taxon>Betaproteobacteria</taxon>
        <taxon>Burkholderiales</taxon>
        <taxon>Oxalobacteraceae</taxon>
        <taxon>Noviherbaspirillum</taxon>
    </lineage>
</organism>
<sequence>MQTVADIMTRDVMSISPQETVRRAAQLMDELNVGAIPVCDGAELIGMVTDRDITVRATSAGQSPDETRVQDVMSADVRWCYDDQPVDEVMNQMRDAQIRRIPVMDHETRNLVGIVSLGDLATKHSAEVDHTLERISTPAQPDRPQLNS</sequence>
<dbReference type="AlphaFoldDB" id="A0A239ED20"/>
<name>A0A239ED20_9BURK</name>
<keyword evidence="1 2" id="KW-0129">CBS domain</keyword>
<dbReference type="PANTHER" id="PTHR43080:SF2">
    <property type="entry name" value="CBS DOMAIN-CONTAINING PROTEIN"/>
    <property type="match status" value="1"/>
</dbReference>
<gene>
    <name evidence="4" type="ORF">SAMN06265795_102621</name>
</gene>
<evidence type="ECO:0000256" key="2">
    <source>
        <dbReference type="PROSITE-ProRule" id="PRU00703"/>
    </source>
</evidence>
<keyword evidence="5" id="KW-1185">Reference proteome</keyword>
<dbReference type="PANTHER" id="PTHR43080">
    <property type="entry name" value="CBS DOMAIN-CONTAINING PROTEIN CBSX3, MITOCHONDRIAL"/>
    <property type="match status" value="1"/>
</dbReference>
<evidence type="ECO:0000313" key="5">
    <source>
        <dbReference type="Proteomes" id="UP000198284"/>
    </source>
</evidence>
<feature type="domain" description="CBS" evidence="3">
    <location>
        <begin position="8"/>
        <end position="66"/>
    </location>
</feature>
<proteinExistence type="predicted"/>
<dbReference type="SUPFAM" id="SSF54631">
    <property type="entry name" value="CBS-domain pair"/>
    <property type="match status" value="1"/>
</dbReference>